<dbReference type="GO" id="GO:0071555">
    <property type="term" value="P:cell wall organization"/>
    <property type="evidence" value="ECO:0007669"/>
    <property type="project" value="UniProtKB-KW"/>
</dbReference>
<dbReference type="Proteomes" id="UP000286701">
    <property type="component" value="Unassembled WGS sequence"/>
</dbReference>
<keyword evidence="7" id="KW-0573">Peptidoglycan synthesis</keyword>
<feature type="transmembrane region" description="Helical" evidence="13">
    <location>
        <begin position="80"/>
        <end position="98"/>
    </location>
</feature>
<keyword evidence="10" id="KW-0961">Cell wall biogenesis/degradation</keyword>
<organism evidence="14 15">
    <name type="scientific">Mucilaginibacter gilvus</name>
    <dbReference type="NCBI Taxonomy" id="2305909"/>
    <lineage>
        <taxon>Bacteria</taxon>
        <taxon>Pseudomonadati</taxon>
        <taxon>Bacteroidota</taxon>
        <taxon>Sphingobacteriia</taxon>
        <taxon>Sphingobacteriales</taxon>
        <taxon>Sphingobacteriaceae</taxon>
        <taxon>Mucilaginibacter</taxon>
    </lineage>
</organism>
<dbReference type="NCBIfam" id="NF037961">
    <property type="entry name" value="RodA_shape"/>
    <property type="match status" value="1"/>
</dbReference>
<dbReference type="GO" id="GO:0032153">
    <property type="term" value="C:cell division site"/>
    <property type="evidence" value="ECO:0007669"/>
    <property type="project" value="TreeGrafter"/>
</dbReference>
<evidence type="ECO:0000256" key="8">
    <source>
        <dbReference type="ARBA" id="ARBA00022989"/>
    </source>
</evidence>
<dbReference type="GO" id="GO:0016757">
    <property type="term" value="F:glycosyltransferase activity"/>
    <property type="evidence" value="ECO:0007669"/>
    <property type="project" value="UniProtKB-KW"/>
</dbReference>
<dbReference type="GO" id="GO:0015648">
    <property type="term" value="F:lipid-linked peptidoglycan transporter activity"/>
    <property type="evidence" value="ECO:0007669"/>
    <property type="project" value="TreeGrafter"/>
</dbReference>
<dbReference type="EMBL" id="SBIW01000012">
    <property type="protein sequence ID" value="RWY47974.1"/>
    <property type="molecule type" value="Genomic_DNA"/>
</dbReference>
<dbReference type="RefSeq" id="WP_128535868.1">
    <property type="nucleotide sequence ID" value="NZ_SBIW01000012.1"/>
</dbReference>
<dbReference type="PANTHER" id="PTHR30474">
    <property type="entry name" value="CELL CYCLE PROTEIN"/>
    <property type="match status" value="1"/>
</dbReference>
<feature type="transmembrane region" description="Helical" evidence="13">
    <location>
        <begin position="234"/>
        <end position="252"/>
    </location>
</feature>
<sequence length="426" mass="46936">MSYNNNQQRSFFLNVDWLTVFLFLSLCVIGWFNIHAAVFDENNPSIIDTDTRYGKQFIYIIVAIVLGIIILLLESRFISALAPALYVATTLLLLLVLVKGHNVGGNQAWIDMGGGFRLQPSEFAKFATCLLLARYLSATNVKVTDPKSFLIAGAIILLPMALIKLQPDDGSTLVFCSLIFVLYREGLSPYFLIVVGLLITLFITSLLFNSWYVVAAIIAVTVALALAIKRNRGLVFKIIIGAAISIAFVFGVKPLYEHALKPHQRKRIDVVLGITKDNKGVGYNQNQAKIAIGSGGAWGKGYLQGTQTKYAFVPEQSTDFIFCTIGEEWGFAGSVVVLGLYLFLLLRIIMIAERQRAPFSRIYGYGVASVIFFHVLINIAMAIGVMPVIGIPLPFISYGGSSLLSFTMLLFILLKLDSNRMGVIYA</sequence>
<dbReference type="GO" id="GO:0005886">
    <property type="term" value="C:plasma membrane"/>
    <property type="evidence" value="ECO:0007669"/>
    <property type="project" value="TreeGrafter"/>
</dbReference>
<protein>
    <recommendedName>
        <fullName evidence="12">Cell wall polymerase</fullName>
    </recommendedName>
    <alternativeName>
        <fullName evidence="11">Peptidoglycan polymerase</fullName>
    </alternativeName>
</protein>
<evidence type="ECO:0000313" key="15">
    <source>
        <dbReference type="Proteomes" id="UP000286701"/>
    </source>
</evidence>
<dbReference type="OrthoDB" id="9768187at2"/>
<dbReference type="PROSITE" id="PS00428">
    <property type="entry name" value="FTSW_RODA_SPOVE"/>
    <property type="match status" value="1"/>
</dbReference>
<keyword evidence="9 13" id="KW-0472">Membrane</keyword>
<feature type="transmembrane region" description="Helical" evidence="13">
    <location>
        <begin position="186"/>
        <end position="204"/>
    </location>
</feature>
<evidence type="ECO:0000256" key="2">
    <source>
        <dbReference type="ARBA" id="ARBA00022475"/>
    </source>
</evidence>
<comment type="caution">
    <text evidence="14">The sequence shown here is derived from an EMBL/GenBank/DDBJ whole genome shotgun (WGS) entry which is preliminary data.</text>
</comment>
<dbReference type="InterPro" id="IPR018365">
    <property type="entry name" value="Cell_cycle_FtsW-rel_CS"/>
</dbReference>
<feature type="transmembrane region" description="Helical" evidence="13">
    <location>
        <begin position="148"/>
        <end position="165"/>
    </location>
</feature>
<dbReference type="NCBIfam" id="TIGR02210">
    <property type="entry name" value="rodA_shape"/>
    <property type="match status" value="1"/>
</dbReference>
<keyword evidence="15" id="KW-1185">Reference proteome</keyword>
<keyword evidence="3" id="KW-0328">Glycosyltransferase</keyword>
<gene>
    <name evidence="14" type="primary">rodA</name>
    <name evidence="14" type="ORF">EPL05_20500</name>
</gene>
<proteinExistence type="predicted"/>
<dbReference type="PANTHER" id="PTHR30474:SF1">
    <property type="entry name" value="PEPTIDOGLYCAN GLYCOSYLTRANSFERASE MRDB"/>
    <property type="match status" value="1"/>
</dbReference>
<name>A0A3S3V8J9_9SPHI</name>
<feature type="transmembrane region" description="Helical" evidence="13">
    <location>
        <begin position="362"/>
        <end position="389"/>
    </location>
</feature>
<feature type="transmembrane region" description="Helical" evidence="13">
    <location>
        <begin position="395"/>
        <end position="414"/>
    </location>
</feature>
<evidence type="ECO:0000256" key="7">
    <source>
        <dbReference type="ARBA" id="ARBA00022984"/>
    </source>
</evidence>
<dbReference type="GO" id="GO:0051301">
    <property type="term" value="P:cell division"/>
    <property type="evidence" value="ECO:0007669"/>
    <property type="project" value="InterPro"/>
</dbReference>
<comment type="subcellular location">
    <subcellularLocation>
        <location evidence="1">Membrane</location>
        <topology evidence="1">Multi-pass membrane protein</topology>
    </subcellularLocation>
</comment>
<evidence type="ECO:0000256" key="10">
    <source>
        <dbReference type="ARBA" id="ARBA00023316"/>
    </source>
</evidence>
<evidence type="ECO:0000256" key="1">
    <source>
        <dbReference type="ARBA" id="ARBA00004141"/>
    </source>
</evidence>
<dbReference type="InterPro" id="IPR001182">
    <property type="entry name" value="FtsW/RodA"/>
</dbReference>
<evidence type="ECO:0000313" key="14">
    <source>
        <dbReference type="EMBL" id="RWY47974.1"/>
    </source>
</evidence>
<dbReference type="Pfam" id="PF01098">
    <property type="entry name" value="FTSW_RODA_SPOVE"/>
    <property type="match status" value="2"/>
</dbReference>
<accession>A0A3S3V8J9</accession>
<evidence type="ECO:0000256" key="11">
    <source>
        <dbReference type="ARBA" id="ARBA00032370"/>
    </source>
</evidence>
<evidence type="ECO:0000256" key="3">
    <source>
        <dbReference type="ARBA" id="ARBA00022676"/>
    </source>
</evidence>
<feature type="transmembrane region" description="Helical" evidence="13">
    <location>
        <begin position="210"/>
        <end position="227"/>
    </location>
</feature>
<keyword evidence="8 13" id="KW-1133">Transmembrane helix</keyword>
<dbReference type="AlphaFoldDB" id="A0A3S3V8J9"/>
<feature type="transmembrane region" description="Helical" evidence="13">
    <location>
        <begin position="329"/>
        <end position="350"/>
    </location>
</feature>
<dbReference type="InterPro" id="IPR011923">
    <property type="entry name" value="RodA/MrdB"/>
</dbReference>
<evidence type="ECO:0000256" key="9">
    <source>
        <dbReference type="ARBA" id="ARBA00023136"/>
    </source>
</evidence>
<keyword evidence="6" id="KW-0133">Cell shape</keyword>
<keyword evidence="5 13" id="KW-0812">Transmembrane</keyword>
<evidence type="ECO:0000256" key="12">
    <source>
        <dbReference type="ARBA" id="ARBA00033270"/>
    </source>
</evidence>
<keyword evidence="2" id="KW-1003">Cell membrane</keyword>
<evidence type="ECO:0000256" key="13">
    <source>
        <dbReference type="SAM" id="Phobius"/>
    </source>
</evidence>
<evidence type="ECO:0000256" key="6">
    <source>
        <dbReference type="ARBA" id="ARBA00022960"/>
    </source>
</evidence>
<evidence type="ECO:0000256" key="5">
    <source>
        <dbReference type="ARBA" id="ARBA00022692"/>
    </source>
</evidence>
<dbReference type="GO" id="GO:0008360">
    <property type="term" value="P:regulation of cell shape"/>
    <property type="evidence" value="ECO:0007669"/>
    <property type="project" value="UniProtKB-KW"/>
</dbReference>
<feature type="transmembrane region" description="Helical" evidence="13">
    <location>
        <begin position="12"/>
        <end position="36"/>
    </location>
</feature>
<dbReference type="GO" id="GO:0009252">
    <property type="term" value="P:peptidoglycan biosynthetic process"/>
    <property type="evidence" value="ECO:0007669"/>
    <property type="project" value="UniProtKB-KW"/>
</dbReference>
<feature type="transmembrane region" description="Helical" evidence="13">
    <location>
        <begin position="56"/>
        <end position="73"/>
    </location>
</feature>
<evidence type="ECO:0000256" key="4">
    <source>
        <dbReference type="ARBA" id="ARBA00022679"/>
    </source>
</evidence>
<keyword evidence="4" id="KW-0808">Transferase</keyword>
<reference evidence="14 15" key="1">
    <citation type="submission" date="2019-01" db="EMBL/GenBank/DDBJ databases">
        <title>Mucilaginibacter antarcticum sp. nov., isolated from antarctic soil.</title>
        <authorList>
            <person name="Yan Y.-Q."/>
            <person name="Du Z.-J."/>
        </authorList>
    </citation>
    <scope>NUCLEOTIDE SEQUENCE [LARGE SCALE GENOMIC DNA]</scope>
    <source>
        <strain evidence="14 15">F01003</strain>
    </source>
</reference>